<dbReference type="SUPFAM" id="SSF54695">
    <property type="entry name" value="POZ domain"/>
    <property type="match status" value="1"/>
</dbReference>
<comment type="similarity">
    <text evidence="1 3">Belongs to the SKP1 family.</text>
</comment>
<dbReference type="Gene3D" id="3.30.710.10">
    <property type="entry name" value="Potassium Channel Kv1.1, Chain A"/>
    <property type="match status" value="1"/>
</dbReference>
<dbReference type="Pfam" id="PF03931">
    <property type="entry name" value="Skp1_POZ"/>
    <property type="match status" value="1"/>
</dbReference>
<dbReference type="FunFam" id="3.30.710.10:FF:000026">
    <property type="entry name" value="E3 ubiquitin ligase complex SCF subunit"/>
    <property type="match status" value="1"/>
</dbReference>
<evidence type="ECO:0000313" key="5">
    <source>
        <dbReference type="Proteomes" id="UP000005239"/>
    </source>
</evidence>
<dbReference type="GO" id="GO:0005634">
    <property type="term" value="C:nucleus"/>
    <property type="evidence" value="ECO:0000318"/>
    <property type="project" value="GO_Central"/>
</dbReference>
<comment type="pathway">
    <text evidence="3">Protein modification; protein ubiquitination.</text>
</comment>
<dbReference type="InterPro" id="IPR001232">
    <property type="entry name" value="SKP1-like"/>
</dbReference>
<evidence type="ECO:0000313" key="4">
    <source>
        <dbReference type="EnsemblMetazoa" id="PPA13806.1"/>
    </source>
</evidence>
<dbReference type="InterPro" id="IPR016072">
    <property type="entry name" value="Skp1_comp_dimer"/>
</dbReference>
<proteinExistence type="inferred from homology"/>
<name>A0A454XR19_PRIPA</name>
<dbReference type="InterPro" id="IPR016073">
    <property type="entry name" value="Skp1_comp_POZ"/>
</dbReference>
<dbReference type="GO" id="GO:0005737">
    <property type="term" value="C:cytoplasm"/>
    <property type="evidence" value="ECO:0000318"/>
    <property type="project" value="GO_Central"/>
</dbReference>
<dbReference type="EnsemblMetazoa" id="PPA13806.1">
    <property type="protein sequence ID" value="PPA13806.1"/>
    <property type="gene ID" value="WBGene00103360"/>
</dbReference>
<dbReference type="SUPFAM" id="SSF81382">
    <property type="entry name" value="Skp1 dimerisation domain-like"/>
    <property type="match status" value="1"/>
</dbReference>
<reference evidence="4" key="2">
    <citation type="submission" date="2022-06" db="UniProtKB">
        <authorList>
            <consortium name="EnsemblMetazoa"/>
        </authorList>
    </citation>
    <scope>IDENTIFICATION</scope>
    <source>
        <strain evidence="4">PS312</strain>
    </source>
</reference>
<dbReference type="OrthoDB" id="5786141at2759"/>
<dbReference type="PANTHER" id="PTHR11165">
    <property type="entry name" value="SKP1"/>
    <property type="match status" value="1"/>
</dbReference>
<dbReference type="InterPro" id="IPR011333">
    <property type="entry name" value="SKP1/BTB/POZ_sf"/>
</dbReference>
<dbReference type="CDD" id="cd18322">
    <property type="entry name" value="BTB_POZ_SKP1"/>
    <property type="match status" value="1"/>
</dbReference>
<keyword evidence="5" id="KW-1185">Reference proteome</keyword>
<dbReference type="AlphaFoldDB" id="A0A454XR19"/>
<dbReference type="InterPro" id="IPR016897">
    <property type="entry name" value="SKP1"/>
</dbReference>
<dbReference type="PIRSF" id="PIRSF028729">
    <property type="entry name" value="E3_ubiquit_lig_SCF_Skp"/>
    <property type="match status" value="1"/>
</dbReference>
<reference evidence="5" key="1">
    <citation type="journal article" date="2008" name="Nat. Genet.">
        <title>The Pristionchus pacificus genome provides a unique perspective on nematode lifestyle and parasitism.</title>
        <authorList>
            <person name="Dieterich C."/>
            <person name="Clifton S.W."/>
            <person name="Schuster L.N."/>
            <person name="Chinwalla A."/>
            <person name="Delehaunty K."/>
            <person name="Dinkelacker I."/>
            <person name="Fulton L."/>
            <person name="Fulton R."/>
            <person name="Godfrey J."/>
            <person name="Minx P."/>
            <person name="Mitreva M."/>
            <person name="Roeseler W."/>
            <person name="Tian H."/>
            <person name="Witte H."/>
            <person name="Yang S.P."/>
            <person name="Wilson R.K."/>
            <person name="Sommer R.J."/>
        </authorList>
    </citation>
    <scope>NUCLEOTIDE SEQUENCE [LARGE SCALE GENOMIC DNA]</scope>
    <source>
        <strain evidence="5">PS312</strain>
    </source>
</reference>
<accession>A0A8R1U9B9</accession>
<dbReference type="GO" id="GO:0097602">
    <property type="term" value="F:cullin family protein binding"/>
    <property type="evidence" value="ECO:0000318"/>
    <property type="project" value="GO_Central"/>
</dbReference>
<evidence type="ECO:0000256" key="3">
    <source>
        <dbReference type="PIRNR" id="PIRNR028729"/>
    </source>
</evidence>
<dbReference type="GO" id="GO:0031146">
    <property type="term" value="P:SCF-dependent proteasomal ubiquitin-dependent protein catabolic process"/>
    <property type="evidence" value="ECO:0000318"/>
    <property type="project" value="GO_Central"/>
</dbReference>
<dbReference type="GO" id="GO:0016567">
    <property type="term" value="P:protein ubiquitination"/>
    <property type="evidence" value="ECO:0007669"/>
    <property type="project" value="UniProtKB-UniPathway"/>
</dbReference>
<protein>
    <recommendedName>
        <fullName evidence="3">Skp1-related protein</fullName>
    </recommendedName>
</protein>
<keyword evidence="2 3" id="KW-0833">Ubl conjugation pathway</keyword>
<gene>
    <name evidence="4" type="primary">WBGene00103360</name>
</gene>
<accession>A0A454XR19</accession>
<dbReference type="OMA" id="NEWCENK"/>
<dbReference type="Proteomes" id="UP000005239">
    <property type="component" value="Unassembled WGS sequence"/>
</dbReference>
<comment type="function">
    <text evidence="3">Probable essential component of SCF (SKP1-CUL1-F-box protein) E3 ubiquitin-protein ligase complexes, which mediate the ubiquitination and subsequent proteasomal degradation of target proteins. Regulates cell proliferation during embryonic and larval development.</text>
</comment>
<dbReference type="InterPro" id="IPR036296">
    <property type="entry name" value="SKP1-like_dim_sf"/>
</dbReference>
<organism evidence="4 5">
    <name type="scientific">Pristionchus pacificus</name>
    <name type="common">Parasitic nematode worm</name>
    <dbReference type="NCBI Taxonomy" id="54126"/>
    <lineage>
        <taxon>Eukaryota</taxon>
        <taxon>Metazoa</taxon>
        <taxon>Ecdysozoa</taxon>
        <taxon>Nematoda</taxon>
        <taxon>Chromadorea</taxon>
        <taxon>Rhabditida</taxon>
        <taxon>Rhabditina</taxon>
        <taxon>Diplogasteromorpha</taxon>
        <taxon>Diplogasteroidea</taxon>
        <taxon>Neodiplogasteridae</taxon>
        <taxon>Pristionchus</taxon>
    </lineage>
</organism>
<dbReference type="Pfam" id="PF01466">
    <property type="entry name" value="Skp1"/>
    <property type="match status" value="1"/>
</dbReference>
<sequence length="161" mass="18214">MSSVKLTSSDGTTFDVSAEAVKASTMICDLLEACGDSATVIPLPNVTAPTLKKVIEFCEFHKDDPEEEKKEEEEQKEKRTDDLSEWDLKFVNAVEYSTLFDLVQAANYLDIKKLLDVTCKTVANMMKGKTTEVLRQQFGIESDFSPEEEEQIKRENAWCED</sequence>
<evidence type="ECO:0000256" key="2">
    <source>
        <dbReference type="ARBA" id="ARBA00022786"/>
    </source>
</evidence>
<evidence type="ECO:0000256" key="1">
    <source>
        <dbReference type="ARBA" id="ARBA00009993"/>
    </source>
</evidence>
<dbReference type="SMART" id="SM00512">
    <property type="entry name" value="Skp1"/>
    <property type="match status" value="1"/>
</dbReference>